<dbReference type="AlphaFoldDB" id="A0A2Y9A3Y3"/>
<dbReference type="Proteomes" id="UP000250222">
    <property type="component" value="Unassembled WGS sequence"/>
</dbReference>
<name>A0A2Y9A3Y3_9MICO</name>
<gene>
    <name evidence="4" type="ORF">SAMN05216184_102141</name>
</gene>
<evidence type="ECO:0000259" key="3">
    <source>
        <dbReference type="PROSITE" id="PS50983"/>
    </source>
</evidence>
<keyword evidence="5" id="KW-1185">Reference proteome</keyword>
<evidence type="ECO:0000256" key="1">
    <source>
        <dbReference type="ARBA" id="ARBA00008814"/>
    </source>
</evidence>
<feature type="signal peptide" evidence="2">
    <location>
        <begin position="1"/>
        <end position="23"/>
    </location>
</feature>
<evidence type="ECO:0000313" key="5">
    <source>
        <dbReference type="Proteomes" id="UP000250222"/>
    </source>
</evidence>
<dbReference type="EMBL" id="UETB01000002">
    <property type="protein sequence ID" value="SSA39221.1"/>
    <property type="molecule type" value="Genomic_DNA"/>
</dbReference>
<dbReference type="InterPro" id="IPR050902">
    <property type="entry name" value="ABC_Transporter_SBP"/>
</dbReference>
<comment type="similarity">
    <text evidence="1">Belongs to the bacterial solute-binding protein 8 family.</text>
</comment>
<dbReference type="PROSITE" id="PS50983">
    <property type="entry name" value="FE_B12_PBP"/>
    <property type="match status" value="1"/>
</dbReference>
<dbReference type="RefSeq" id="WP_220035096.1">
    <property type="nucleotide sequence ID" value="NZ_QKLZ01000002.1"/>
</dbReference>
<dbReference type="Pfam" id="PF01497">
    <property type="entry name" value="Peripla_BP_2"/>
    <property type="match status" value="1"/>
</dbReference>
<accession>A0A2Y9A3Y3</accession>
<dbReference type="PANTHER" id="PTHR30535">
    <property type="entry name" value="VITAMIN B12-BINDING PROTEIN"/>
    <property type="match status" value="1"/>
</dbReference>
<organism evidence="4 5">
    <name type="scientific">Georgenia satyanarayanai</name>
    <dbReference type="NCBI Taxonomy" id="860221"/>
    <lineage>
        <taxon>Bacteria</taxon>
        <taxon>Bacillati</taxon>
        <taxon>Actinomycetota</taxon>
        <taxon>Actinomycetes</taxon>
        <taxon>Micrococcales</taxon>
        <taxon>Bogoriellaceae</taxon>
        <taxon>Georgenia</taxon>
    </lineage>
</organism>
<evidence type="ECO:0000256" key="2">
    <source>
        <dbReference type="SAM" id="SignalP"/>
    </source>
</evidence>
<feature type="domain" description="Fe/B12 periplasmic-binding" evidence="3">
    <location>
        <begin position="127"/>
        <end position="383"/>
    </location>
</feature>
<protein>
    <submittedName>
        <fullName evidence="4">Iron complex transport system substrate-binding protein</fullName>
    </submittedName>
</protein>
<dbReference type="Gene3D" id="3.40.50.1980">
    <property type="entry name" value="Nitrogenase molybdenum iron protein domain"/>
    <property type="match status" value="2"/>
</dbReference>
<feature type="chain" id="PRO_5030061788" evidence="2">
    <location>
        <begin position="24"/>
        <end position="383"/>
    </location>
</feature>
<evidence type="ECO:0000313" key="4">
    <source>
        <dbReference type="EMBL" id="SSA39221.1"/>
    </source>
</evidence>
<dbReference type="SUPFAM" id="SSF53807">
    <property type="entry name" value="Helical backbone' metal receptor"/>
    <property type="match status" value="1"/>
</dbReference>
<proteinExistence type="inferred from homology"/>
<dbReference type="InterPro" id="IPR002491">
    <property type="entry name" value="ABC_transptr_periplasmic_BD"/>
</dbReference>
<keyword evidence="2" id="KW-0732">Signal</keyword>
<sequence>MTRLPARLALAVAATALALTACGAQPTGETPVAEVTAPAVSEAPAGEPVVACGDPVEGFAVTHDHDGEPLPERTGSGDADLLTAPTSAVVADDTIDPVTTGVPPQLPVTVESCDGAVVEVTDTSRVLALDLYGTLAEIVFSLGLGDSVVGRDTSTGFPEAADLPVVTPGAHDLNAEAILALDPSVVLTDRTIGPTDVQLQLRDAGIPVIFFDDTRSMDTIPTHIRAVAGALGVPDAGEELVERTQQEITAALDDAPTGARSPAVAFLYLRGGMVQLLGGPGSGADSLIRAIGARDVGTEAGLERPFTQISAETMIGVQPDVLLLMSAGLESVGGAEGLTLVPGLAQTEAVADGRVVDMDDTVLLSFGPRTGRVVTALAEAVYE</sequence>
<reference evidence="4 5" key="1">
    <citation type="submission" date="2016-10" db="EMBL/GenBank/DDBJ databases">
        <authorList>
            <person name="Cai Z."/>
        </authorList>
    </citation>
    <scope>NUCLEOTIDE SEQUENCE [LARGE SCALE GENOMIC DNA]</scope>
    <source>
        <strain evidence="4 5">CGMCC 1.10826</strain>
    </source>
</reference>
<dbReference type="PROSITE" id="PS51257">
    <property type="entry name" value="PROKAR_LIPOPROTEIN"/>
    <property type="match status" value="1"/>
</dbReference>
<dbReference type="PANTHER" id="PTHR30535:SF4">
    <property type="entry name" value="HEMIN-BINDING PERIPLASMIC PROTEIN HMUT"/>
    <property type="match status" value="1"/>
</dbReference>